<feature type="chain" id="PRO_5013164830" description="Transglycosylase SLT domain-containing protein" evidence="3">
    <location>
        <begin position="31"/>
        <end position="219"/>
    </location>
</feature>
<gene>
    <name evidence="6" type="ORF">SAMN02745746_02452</name>
</gene>
<protein>
    <recommendedName>
        <fullName evidence="8">Transglycosylase SLT domain-containing protein</fullName>
    </recommendedName>
</protein>
<feature type="signal peptide" evidence="3">
    <location>
        <begin position="1"/>
        <end position="30"/>
    </location>
</feature>
<evidence type="ECO:0000259" key="5">
    <source>
        <dbReference type="Pfam" id="PF13511"/>
    </source>
</evidence>
<dbReference type="PANTHER" id="PTHR37423">
    <property type="entry name" value="SOLUBLE LYTIC MUREIN TRANSGLYCOSYLASE-RELATED"/>
    <property type="match status" value="1"/>
</dbReference>
<reference evidence="7" key="1">
    <citation type="submission" date="2017-04" db="EMBL/GenBank/DDBJ databases">
        <authorList>
            <person name="Varghese N."/>
            <person name="Submissions S."/>
        </authorList>
    </citation>
    <scope>NUCLEOTIDE SEQUENCE [LARGE SCALE GENOMIC DNA]</scope>
    <source>
        <strain evidence="7">DSM 22618</strain>
    </source>
</reference>
<evidence type="ECO:0008006" key="8">
    <source>
        <dbReference type="Google" id="ProtNLM"/>
    </source>
</evidence>
<dbReference type="Pfam" id="PF01464">
    <property type="entry name" value="SLT"/>
    <property type="match status" value="1"/>
</dbReference>
<evidence type="ECO:0000259" key="4">
    <source>
        <dbReference type="Pfam" id="PF01464"/>
    </source>
</evidence>
<dbReference type="InterPro" id="IPR008258">
    <property type="entry name" value="Transglycosylase_SLT_dom_1"/>
</dbReference>
<dbReference type="PANTHER" id="PTHR37423:SF2">
    <property type="entry name" value="MEMBRANE-BOUND LYTIC MUREIN TRANSGLYCOSYLASE C"/>
    <property type="match status" value="1"/>
</dbReference>
<evidence type="ECO:0000256" key="3">
    <source>
        <dbReference type="SAM" id="SignalP"/>
    </source>
</evidence>
<comment type="similarity">
    <text evidence="1">Belongs to the transglycosylase Slt family.</text>
</comment>
<dbReference type="STRING" id="1123014.SAMN02745746_02452"/>
<feature type="domain" description="DUF4124" evidence="5">
    <location>
        <begin position="22"/>
        <end position="70"/>
    </location>
</feature>
<evidence type="ECO:0000256" key="1">
    <source>
        <dbReference type="ARBA" id="ARBA00007734"/>
    </source>
</evidence>
<organism evidence="6 7">
    <name type="scientific">Pseudogulbenkiania subflava DSM 22618</name>
    <dbReference type="NCBI Taxonomy" id="1123014"/>
    <lineage>
        <taxon>Bacteria</taxon>
        <taxon>Pseudomonadati</taxon>
        <taxon>Pseudomonadota</taxon>
        <taxon>Betaproteobacteria</taxon>
        <taxon>Neisseriales</taxon>
        <taxon>Chromobacteriaceae</taxon>
        <taxon>Pseudogulbenkiania</taxon>
    </lineage>
</organism>
<keyword evidence="3" id="KW-0732">Signal</keyword>
<sequence>MTTRFPLSPRLIARLAVVLPVLLLTNGAWADIYAFKDADGTLHFSNVPQDKRYALLMRTPKEAPAPADSSASASERPAQPAPAIDPQLRARVAGLIDDTARTLNMDAALLHAVIAVESGYNPNVVSPKGAIGLMQLMPATARRYGVADPYDPAQNIRGGAQYLRDLMSRFDNDLKLTLAAYNAGEQAVARYGNTIPPYKETLNYVPRVMSGLARNQQQP</sequence>
<dbReference type="PROSITE" id="PS00922">
    <property type="entry name" value="TRANSGLYCOSYLASE"/>
    <property type="match status" value="1"/>
</dbReference>
<dbReference type="InterPro" id="IPR025392">
    <property type="entry name" value="DUF4124"/>
</dbReference>
<dbReference type="EMBL" id="FXAG01000013">
    <property type="protein sequence ID" value="SMF30704.1"/>
    <property type="molecule type" value="Genomic_DNA"/>
</dbReference>
<name>A0A1Y6C0Y5_9NEIS</name>
<feature type="domain" description="Transglycosylase SLT" evidence="4">
    <location>
        <begin position="96"/>
        <end position="193"/>
    </location>
</feature>
<feature type="region of interest" description="Disordered" evidence="2">
    <location>
        <begin position="63"/>
        <end position="84"/>
    </location>
</feature>
<dbReference type="RefSeq" id="WP_085276688.1">
    <property type="nucleotide sequence ID" value="NZ_FXAG01000013.1"/>
</dbReference>
<dbReference type="GO" id="GO:0008933">
    <property type="term" value="F:peptidoglycan lytic transglycosylase activity"/>
    <property type="evidence" value="ECO:0007669"/>
    <property type="project" value="InterPro"/>
</dbReference>
<dbReference type="Pfam" id="PF13511">
    <property type="entry name" value="DUF4124"/>
    <property type="match status" value="1"/>
</dbReference>
<dbReference type="GO" id="GO:0016020">
    <property type="term" value="C:membrane"/>
    <property type="evidence" value="ECO:0007669"/>
    <property type="project" value="InterPro"/>
</dbReference>
<proteinExistence type="inferred from homology"/>
<dbReference type="SUPFAM" id="SSF53955">
    <property type="entry name" value="Lysozyme-like"/>
    <property type="match status" value="1"/>
</dbReference>
<keyword evidence="7" id="KW-1185">Reference proteome</keyword>
<dbReference type="Gene3D" id="1.10.530.10">
    <property type="match status" value="1"/>
</dbReference>
<accession>A0A1Y6C0Y5</accession>
<evidence type="ECO:0000256" key="2">
    <source>
        <dbReference type="SAM" id="MobiDB-lite"/>
    </source>
</evidence>
<dbReference type="InterPro" id="IPR000189">
    <property type="entry name" value="Transglyc_AS"/>
</dbReference>
<dbReference type="Proteomes" id="UP000192920">
    <property type="component" value="Unassembled WGS sequence"/>
</dbReference>
<evidence type="ECO:0000313" key="7">
    <source>
        <dbReference type="Proteomes" id="UP000192920"/>
    </source>
</evidence>
<feature type="compositionally biased region" description="Low complexity" evidence="2">
    <location>
        <begin position="63"/>
        <end position="78"/>
    </location>
</feature>
<evidence type="ECO:0000313" key="6">
    <source>
        <dbReference type="EMBL" id="SMF30704.1"/>
    </source>
</evidence>
<dbReference type="GO" id="GO:0000270">
    <property type="term" value="P:peptidoglycan metabolic process"/>
    <property type="evidence" value="ECO:0007669"/>
    <property type="project" value="InterPro"/>
</dbReference>
<dbReference type="InterPro" id="IPR023346">
    <property type="entry name" value="Lysozyme-like_dom_sf"/>
</dbReference>
<dbReference type="CDD" id="cd00254">
    <property type="entry name" value="LT-like"/>
    <property type="match status" value="1"/>
</dbReference>
<dbReference type="AlphaFoldDB" id="A0A1Y6C0Y5"/>